<keyword evidence="2" id="KW-1185">Reference proteome</keyword>
<dbReference type="RefSeq" id="WP_146456494.1">
    <property type="nucleotide sequence ID" value="NZ_SJPW01000002.1"/>
</dbReference>
<name>A0A5C6FCH9_9BACT</name>
<dbReference type="EMBL" id="SJPW01000002">
    <property type="protein sequence ID" value="TWU59115.1"/>
    <property type="molecule type" value="Genomic_DNA"/>
</dbReference>
<gene>
    <name evidence="1" type="ORF">Poly51_19010</name>
</gene>
<dbReference type="Proteomes" id="UP000318288">
    <property type="component" value="Unassembled WGS sequence"/>
</dbReference>
<reference evidence="1 2" key="1">
    <citation type="submission" date="2019-02" db="EMBL/GenBank/DDBJ databases">
        <title>Deep-cultivation of Planctomycetes and their phenomic and genomic characterization uncovers novel biology.</title>
        <authorList>
            <person name="Wiegand S."/>
            <person name="Jogler M."/>
            <person name="Boedeker C."/>
            <person name="Pinto D."/>
            <person name="Vollmers J."/>
            <person name="Rivas-Marin E."/>
            <person name="Kohn T."/>
            <person name="Peeters S.H."/>
            <person name="Heuer A."/>
            <person name="Rast P."/>
            <person name="Oberbeckmann S."/>
            <person name="Bunk B."/>
            <person name="Jeske O."/>
            <person name="Meyerdierks A."/>
            <person name="Storesund J.E."/>
            <person name="Kallscheuer N."/>
            <person name="Luecker S."/>
            <person name="Lage O.M."/>
            <person name="Pohl T."/>
            <person name="Merkel B.J."/>
            <person name="Hornburger P."/>
            <person name="Mueller R.-W."/>
            <person name="Bruemmer F."/>
            <person name="Labrenz M."/>
            <person name="Spormann A.M."/>
            <person name="Op Den Camp H."/>
            <person name="Overmann J."/>
            <person name="Amann R."/>
            <person name="Jetten M.S.M."/>
            <person name="Mascher T."/>
            <person name="Medema M.H."/>
            <person name="Devos D.P."/>
            <person name="Kaster A.-K."/>
            <person name="Ovreas L."/>
            <person name="Rohde M."/>
            <person name="Galperin M.Y."/>
            <person name="Jogler C."/>
        </authorList>
    </citation>
    <scope>NUCLEOTIDE SEQUENCE [LARGE SCALE GENOMIC DNA]</scope>
    <source>
        <strain evidence="1 2">Poly51</strain>
    </source>
</reference>
<evidence type="ECO:0000313" key="1">
    <source>
        <dbReference type="EMBL" id="TWU59115.1"/>
    </source>
</evidence>
<dbReference type="SUPFAM" id="SSF53850">
    <property type="entry name" value="Periplasmic binding protein-like II"/>
    <property type="match status" value="1"/>
</dbReference>
<proteinExistence type="predicted"/>
<protein>
    <recommendedName>
        <fullName evidence="3">Bacterial extracellular solute-binding protein</fullName>
    </recommendedName>
</protein>
<evidence type="ECO:0008006" key="3">
    <source>
        <dbReference type="Google" id="ProtNLM"/>
    </source>
</evidence>
<evidence type="ECO:0000313" key="2">
    <source>
        <dbReference type="Proteomes" id="UP000318288"/>
    </source>
</evidence>
<sequence>MSVHRISINRRQAIVRSASALAGVGVIGCNRPTAAPTAAIDARNDVPLRITWVGNQEDADAIVRGWASVSEQAITVDVIPLDRNDLQPLSDLLPTLSKSNDVIAVPSMLVAELVANESIAPLTGDDIDSLCGELQPAVRSGLSRYGADTYGIPITTPLPALMLGPSEKSGGETTTTWKQYDQNVRDRWNGKAAEPIADGWAAAMFLWRASSAKGGWLFSRETFAPLIDGDDYVAALSLMNETVSRYEKPLRNASQVWTGLCDGSLLAGIGFPTESVQTDNEIKICDLPFGESSGESTSKQQLFDPLSTIVAISTNCRQTAASKTFLAWISGGEGSQSVRQKISPTAAVRDTDSSVRTSEYSSWLETKLQSPVTLPAMQVIAAPQYYDALNTQVIRCLDGKSSAPEALGEVAQQWKVITESIGTDIQLRAWRRAYGMRA</sequence>
<dbReference type="PROSITE" id="PS51257">
    <property type="entry name" value="PROKAR_LIPOPROTEIN"/>
    <property type="match status" value="1"/>
</dbReference>
<accession>A0A5C6FCH9</accession>
<comment type="caution">
    <text evidence="1">The sequence shown here is derived from an EMBL/GenBank/DDBJ whole genome shotgun (WGS) entry which is preliminary data.</text>
</comment>
<organism evidence="1 2">
    <name type="scientific">Rubripirellula tenax</name>
    <dbReference type="NCBI Taxonomy" id="2528015"/>
    <lineage>
        <taxon>Bacteria</taxon>
        <taxon>Pseudomonadati</taxon>
        <taxon>Planctomycetota</taxon>
        <taxon>Planctomycetia</taxon>
        <taxon>Pirellulales</taxon>
        <taxon>Pirellulaceae</taxon>
        <taxon>Rubripirellula</taxon>
    </lineage>
</organism>
<dbReference type="Gene3D" id="3.40.190.10">
    <property type="entry name" value="Periplasmic binding protein-like II"/>
    <property type="match status" value="1"/>
</dbReference>
<dbReference type="OrthoDB" id="244536at2"/>
<dbReference type="AlphaFoldDB" id="A0A5C6FCH9"/>